<dbReference type="InterPro" id="IPR019635">
    <property type="entry name" value="DUF2500"/>
</dbReference>
<dbReference type="AlphaFoldDB" id="A0A7X0RQ28"/>
<dbReference type="EMBL" id="JACJVP010000023">
    <property type="protein sequence ID" value="MBB6671622.1"/>
    <property type="molecule type" value="Genomic_DNA"/>
</dbReference>
<keyword evidence="1" id="KW-1133">Transmembrane helix</keyword>
<accession>A0A7X0RQ28</accession>
<dbReference type="Gene3D" id="2.40.50.660">
    <property type="match status" value="1"/>
</dbReference>
<keyword evidence="3" id="KW-1185">Reference proteome</keyword>
<dbReference type="Pfam" id="PF10694">
    <property type="entry name" value="DUF2500"/>
    <property type="match status" value="1"/>
</dbReference>
<sequence>MFPNPLGGPPHAFQFFFFLIFAVVICGFAFAIVKGLSTWTRNNASELISRPARVVAKRTNVWGGSGESSSSTSYYVTFEAEDGSRAELAVNGKTYGMLAEGDVGQLTHQGTRYKGFDRHGRANEAQGSS</sequence>
<gene>
    <name evidence="2" type="ORF">H7C19_13105</name>
</gene>
<organism evidence="2 3">
    <name type="scientific">Cohnella nanjingensis</name>
    <dbReference type="NCBI Taxonomy" id="1387779"/>
    <lineage>
        <taxon>Bacteria</taxon>
        <taxon>Bacillati</taxon>
        <taxon>Bacillota</taxon>
        <taxon>Bacilli</taxon>
        <taxon>Bacillales</taxon>
        <taxon>Paenibacillaceae</taxon>
        <taxon>Cohnella</taxon>
    </lineage>
</organism>
<dbReference type="Proteomes" id="UP000547209">
    <property type="component" value="Unassembled WGS sequence"/>
</dbReference>
<feature type="transmembrane region" description="Helical" evidence="1">
    <location>
        <begin position="12"/>
        <end position="33"/>
    </location>
</feature>
<evidence type="ECO:0000256" key="1">
    <source>
        <dbReference type="SAM" id="Phobius"/>
    </source>
</evidence>
<evidence type="ECO:0000313" key="3">
    <source>
        <dbReference type="Proteomes" id="UP000547209"/>
    </source>
</evidence>
<keyword evidence="1" id="KW-0472">Membrane</keyword>
<proteinExistence type="predicted"/>
<evidence type="ECO:0000313" key="2">
    <source>
        <dbReference type="EMBL" id="MBB6671622.1"/>
    </source>
</evidence>
<dbReference type="RefSeq" id="WP_185143103.1">
    <property type="nucleotide sequence ID" value="NZ_JACJVP010000023.1"/>
</dbReference>
<keyword evidence="1" id="KW-0812">Transmembrane</keyword>
<protein>
    <submittedName>
        <fullName evidence="2">DUF2500 domain-containing protein</fullName>
    </submittedName>
</protein>
<reference evidence="2 3" key="1">
    <citation type="submission" date="2020-08" db="EMBL/GenBank/DDBJ databases">
        <title>Cohnella phylogeny.</title>
        <authorList>
            <person name="Dunlap C."/>
        </authorList>
    </citation>
    <scope>NUCLEOTIDE SEQUENCE [LARGE SCALE GENOMIC DNA]</scope>
    <source>
        <strain evidence="2 3">DSM 28246</strain>
    </source>
</reference>
<comment type="caution">
    <text evidence="2">The sequence shown here is derived from an EMBL/GenBank/DDBJ whole genome shotgun (WGS) entry which is preliminary data.</text>
</comment>
<name>A0A7X0RQ28_9BACL</name>